<evidence type="ECO:0000313" key="3">
    <source>
        <dbReference type="Proteomes" id="UP001404956"/>
    </source>
</evidence>
<dbReference type="Proteomes" id="UP001404956">
    <property type="component" value="Unassembled WGS sequence"/>
</dbReference>
<protein>
    <submittedName>
        <fullName evidence="2">Uncharacterized protein</fullName>
    </submittedName>
</protein>
<accession>A0ABP9XG54</accession>
<comment type="caution">
    <text evidence="2">The sequence shown here is derived from an EMBL/GenBank/DDBJ whole genome shotgun (WGS) entry which is preliminary data.</text>
</comment>
<sequence>MEVTISTTAEVRVVASSEEEARQKVHAQMNERHSPATTELAEAFGQIVRQEHFEYSLDAEVAPDDVEDDPA</sequence>
<dbReference type="RefSeq" id="WP_345454662.1">
    <property type="nucleotide sequence ID" value="NZ_BAABRV010000005.1"/>
</dbReference>
<reference evidence="2 3" key="1">
    <citation type="submission" date="2024-02" db="EMBL/GenBank/DDBJ databases">
        <title>Deinococcus aluminii NBRC 112889.</title>
        <authorList>
            <person name="Ichikawa N."/>
            <person name="Katano-Makiyama Y."/>
            <person name="Hidaka K."/>
        </authorList>
    </citation>
    <scope>NUCLEOTIDE SEQUENCE [LARGE SCALE GENOMIC DNA]</scope>
    <source>
        <strain evidence="2 3">NBRC 112889</strain>
    </source>
</reference>
<evidence type="ECO:0000256" key="1">
    <source>
        <dbReference type="SAM" id="MobiDB-lite"/>
    </source>
</evidence>
<keyword evidence="3" id="KW-1185">Reference proteome</keyword>
<dbReference type="EMBL" id="BAABRV010000005">
    <property type="protein sequence ID" value="GAA5533863.1"/>
    <property type="molecule type" value="Genomic_DNA"/>
</dbReference>
<gene>
    <name evidence="2" type="ORF">Dalu01_02271</name>
</gene>
<feature type="region of interest" description="Disordered" evidence="1">
    <location>
        <begin position="1"/>
        <end position="36"/>
    </location>
</feature>
<name>A0ABP9XG54_9DEIO</name>
<evidence type="ECO:0000313" key="2">
    <source>
        <dbReference type="EMBL" id="GAA5533863.1"/>
    </source>
</evidence>
<proteinExistence type="predicted"/>
<feature type="compositionally biased region" description="Basic and acidic residues" evidence="1">
    <location>
        <begin position="19"/>
        <end position="34"/>
    </location>
</feature>
<organism evidence="2 3">
    <name type="scientific">Deinococcus aluminii</name>
    <dbReference type="NCBI Taxonomy" id="1656885"/>
    <lineage>
        <taxon>Bacteria</taxon>
        <taxon>Thermotogati</taxon>
        <taxon>Deinococcota</taxon>
        <taxon>Deinococci</taxon>
        <taxon>Deinococcales</taxon>
        <taxon>Deinococcaceae</taxon>
        <taxon>Deinococcus</taxon>
    </lineage>
</organism>